<sequence length="286" mass="30764">MTYSDHRYPSADGRLQLFARDYGGEGPPLLLMHGLTRNSADFEPLAAHLAPRYRLVVPDQRGRGLSDSDPEPANYRPDLYAQDMFALLGSLGIDRCGLIGTSMGGLMAMIMAAMQPARVSAVVLNDIGPELDPKGLARIAGYVGGSDGFADWDAAAKACASVNKSAFRNFGHDDWLAFARRTCREGADGRIEFAYDPAISKGFEGEGEIAPPDLWPLWDALGLIPVLAIRGAVSDLLSPATLSAMALRHDGPFASVEVLERGHAPLLDEPEALASIEHFLGKYWPA</sequence>
<organism evidence="2 3">
    <name type="scientific">Croceibacterium salegens</name>
    <dbReference type="NCBI Taxonomy" id="1737568"/>
    <lineage>
        <taxon>Bacteria</taxon>
        <taxon>Pseudomonadati</taxon>
        <taxon>Pseudomonadota</taxon>
        <taxon>Alphaproteobacteria</taxon>
        <taxon>Sphingomonadales</taxon>
        <taxon>Erythrobacteraceae</taxon>
        <taxon>Croceibacterium</taxon>
    </lineage>
</organism>
<dbReference type="PRINTS" id="PR00111">
    <property type="entry name" value="ABHYDROLASE"/>
</dbReference>
<dbReference type="Proteomes" id="UP000433652">
    <property type="component" value="Unassembled WGS sequence"/>
</dbReference>
<dbReference type="InterPro" id="IPR000073">
    <property type="entry name" value="AB_hydrolase_1"/>
</dbReference>
<reference evidence="2 3" key="1">
    <citation type="submission" date="2019-12" db="EMBL/GenBank/DDBJ databases">
        <title>Genomic-based taxomic classification of the family Erythrobacteraceae.</title>
        <authorList>
            <person name="Xu L."/>
        </authorList>
    </citation>
    <scope>NUCLEOTIDE SEQUENCE [LARGE SCALE GENOMIC DNA]</scope>
    <source>
        <strain evidence="2 3">MCCC 1K01500</strain>
    </source>
</reference>
<evidence type="ECO:0000259" key="1">
    <source>
        <dbReference type="Pfam" id="PF00561"/>
    </source>
</evidence>
<evidence type="ECO:0000313" key="3">
    <source>
        <dbReference type="Proteomes" id="UP000433652"/>
    </source>
</evidence>
<feature type="domain" description="AB hydrolase-1" evidence="1">
    <location>
        <begin position="27"/>
        <end position="168"/>
    </location>
</feature>
<keyword evidence="2" id="KW-0378">Hydrolase</keyword>
<dbReference type="Pfam" id="PF00561">
    <property type="entry name" value="Abhydrolase_1"/>
    <property type="match status" value="1"/>
</dbReference>
<dbReference type="InterPro" id="IPR050228">
    <property type="entry name" value="Carboxylesterase_BioH"/>
</dbReference>
<accession>A0A6I4T1C7</accession>
<dbReference type="SUPFAM" id="SSF53474">
    <property type="entry name" value="alpha/beta-Hydrolases"/>
    <property type="match status" value="1"/>
</dbReference>
<dbReference type="PANTHER" id="PTHR43194">
    <property type="entry name" value="HYDROLASE ALPHA/BETA FOLD FAMILY"/>
    <property type="match status" value="1"/>
</dbReference>
<gene>
    <name evidence="2" type="ORF">GRI89_17120</name>
</gene>
<dbReference type="Gene3D" id="3.40.50.1820">
    <property type="entry name" value="alpha/beta hydrolase"/>
    <property type="match status" value="1"/>
</dbReference>
<dbReference type="OrthoDB" id="9791366at2"/>
<proteinExistence type="predicted"/>
<comment type="caution">
    <text evidence="2">The sequence shown here is derived from an EMBL/GenBank/DDBJ whole genome shotgun (WGS) entry which is preliminary data.</text>
</comment>
<evidence type="ECO:0000313" key="2">
    <source>
        <dbReference type="EMBL" id="MXO61268.1"/>
    </source>
</evidence>
<dbReference type="InterPro" id="IPR029058">
    <property type="entry name" value="AB_hydrolase_fold"/>
</dbReference>
<dbReference type="RefSeq" id="WP_159798173.1">
    <property type="nucleotide sequence ID" value="NZ_WTYM01000059.1"/>
</dbReference>
<dbReference type="PANTHER" id="PTHR43194:SF2">
    <property type="entry name" value="PEROXISOMAL MEMBRANE PROTEIN LPX1"/>
    <property type="match status" value="1"/>
</dbReference>
<dbReference type="AlphaFoldDB" id="A0A6I4T1C7"/>
<dbReference type="GO" id="GO:0016787">
    <property type="term" value="F:hydrolase activity"/>
    <property type="evidence" value="ECO:0007669"/>
    <property type="project" value="UniProtKB-KW"/>
</dbReference>
<protein>
    <submittedName>
        <fullName evidence="2">Alpha/beta fold hydrolase</fullName>
    </submittedName>
</protein>
<name>A0A6I4T1C7_9SPHN</name>
<dbReference type="EMBL" id="WTYM01000059">
    <property type="protein sequence ID" value="MXO61268.1"/>
    <property type="molecule type" value="Genomic_DNA"/>
</dbReference>
<keyword evidence="3" id="KW-1185">Reference proteome</keyword>